<keyword evidence="1" id="KW-0678">Repressor</keyword>
<dbReference type="Proteomes" id="UP001501490">
    <property type="component" value="Unassembled WGS sequence"/>
</dbReference>
<evidence type="ECO:0000256" key="1">
    <source>
        <dbReference type="ARBA" id="ARBA00022491"/>
    </source>
</evidence>
<feature type="DNA-binding region" description="H-T-H motif" evidence="5">
    <location>
        <begin position="36"/>
        <end position="55"/>
    </location>
</feature>
<dbReference type="SUPFAM" id="SSF46689">
    <property type="entry name" value="Homeodomain-like"/>
    <property type="match status" value="1"/>
</dbReference>
<proteinExistence type="predicted"/>
<keyword evidence="2" id="KW-0805">Transcription regulation</keyword>
<evidence type="ECO:0000256" key="5">
    <source>
        <dbReference type="PROSITE-ProRule" id="PRU00335"/>
    </source>
</evidence>
<dbReference type="PROSITE" id="PS50977">
    <property type="entry name" value="HTH_TETR_2"/>
    <property type="match status" value="1"/>
</dbReference>
<evidence type="ECO:0000313" key="7">
    <source>
        <dbReference type="EMBL" id="GAA3639179.1"/>
    </source>
</evidence>
<dbReference type="InterPro" id="IPR039538">
    <property type="entry name" value="BetI_C"/>
</dbReference>
<dbReference type="PRINTS" id="PR00455">
    <property type="entry name" value="HTHTETR"/>
</dbReference>
<dbReference type="Pfam" id="PF13977">
    <property type="entry name" value="TetR_C_6"/>
    <property type="match status" value="1"/>
</dbReference>
<dbReference type="Gene3D" id="1.10.357.10">
    <property type="entry name" value="Tetracycline Repressor, domain 2"/>
    <property type="match status" value="1"/>
</dbReference>
<dbReference type="PANTHER" id="PTHR47506">
    <property type="entry name" value="TRANSCRIPTIONAL REGULATORY PROTEIN"/>
    <property type="match status" value="1"/>
</dbReference>
<name>A0ABP7AT25_9ACTN</name>
<reference evidence="8" key="1">
    <citation type="journal article" date="2019" name="Int. J. Syst. Evol. Microbiol.">
        <title>The Global Catalogue of Microorganisms (GCM) 10K type strain sequencing project: providing services to taxonomists for standard genome sequencing and annotation.</title>
        <authorList>
            <consortium name="The Broad Institute Genomics Platform"/>
            <consortium name="The Broad Institute Genome Sequencing Center for Infectious Disease"/>
            <person name="Wu L."/>
            <person name="Ma J."/>
        </authorList>
    </citation>
    <scope>NUCLEOTIDE SEQUENCE [LARGE SCALE GENOMIC DNA]</scope>
    <source>
        <strain evidence="8">JCM 16929</strain>
    </source>
</reference>
<evidence type="ECO:0000256" key="2">
    <source>
        <dbReference type="ARBA" id="ARBA00023015"/>
    </source>
</evidence>
<comment type="caution">
    <text evidence="7">The sequence shown here is derived from an EMBL/GenBank/DDBJ whole genome shotgun (WGS) entry which is preliminary data.</text>
</comment>
<dbReference type="InterPro" id="IPR001647">
    <property type="entry name" value="HTH_TetR"/>
</dbReference>
<evidence type="ECO:0000256" key="4">
    <source>
        <dbReference type="ARBA" id="ARBA00023163"/>
    </source>
</evidence>
<dbReference type="SUPFAM" id="SSF48498">
    <property type="entry name" value="Tetracyclin repressor-like, C-terminal domain"/>
    <property type="match status" value="1"/>
</dbReference>
<organism evidence="7 8">
    <name type="scientific">Microlunatus ginsengisoli</name>
    <dbReference type="NCBI Taxonomy" id="363863"/>
    <lineage>
        <taxon>Bacteria</taxon>
        <taxon>Bacillati</taxon>
        <taxon>Actinomycetota</taxon>
        <taxon>Actinomycetes</taxon>
        <taxon>Propionibacteriales</taxon>
        <taxon>Propionibacteriaceae</taxon>
        <taxon>Microlunatus</taxon>
    </lineage>
</organism>
<dbReference type="Pfam" id="PF00440">
    <property type="entry name" value="TetR_N"/>
    <property type="match status" value="1"/>
</dbReference>
<sequence>MTSQQRGGYAKGDARREAIVEVATEVFGTLGFRSATMLQIAAACGISRTGLLHHFPTKESLLEAVLAQRDRTSALVVPLPSDVADPDLAAIERLIALARHNASSPEIVNLFSVLSAEAGDPEHPAHAYFLERYAAARAELAAALTRLAARGALVAGTDPRALAIEIIALMDGLQVQWVLAPDSIDMAAVLRHRIQAALLPPYVLR</sequence>
<evidence type="ECO:0000259" key="6">
    <source>
        <dbReference type="PROSITE" id="PS50977"/>
    </source>
</evidence>
<dbReference type="InterPro" id="IPR009057">
    <property type="entry name" value="Homeodomain-like_sf"/>
</dbReference>
<evidence type="ECO:0000313" key="8">
    <source>
        <dbReference type="Proteomes" id="UP001501490"/>
    </source>
</evidence>
<keyword evidence="4" id="KW-0804">Transcription</keyword>
<feature type="domain" description="HTH tetR-type" evidence="6">
    <location>
        <begin position="13"/>
        <end position="73"/>
    </location>
</feature>
<dbReference type="EMBL" id="BAABAB010000050">
    <property type="protein sequence ID" value="GAA3639179.1"/>
    <property type="molecule type" value="Genomic_DNA"/>
</dbReference>
<keyword evidence="8" id="KW-1185">Reference proteome</keyword>
<accession>A0ABP7AT25</accession>
<dbReference type="RefSeq" id="WP_344809225.1">
    <property type="nucleotide sequence ID" value="NZ_BAABAB010000050.1"/>
</dbReference>
<protein>
    <submittedName>
        <fullName evidence="7">TetR/AcrR family transcriptional regulator</fullName>
    </submittedName>
</protein>
<gene>
    <name evidence="7" type="ORF">GCM10022236_47060</name>
</gene>
<keyword evidence="3 5" id="KW-0238">DNA-binding</keyword>
<dbReference type="PANTHER" id="PTHR47506:SF1">
    <property type="entry name" value="HTH-TYPE TRANSCRIPTIONAL REGULATOR YJDC"/>
    <property type="match status" value="1"/>
</dbReference>
<dbReference type="InterPro" id="IPR036271">
    <property type="entry name" value="Tet_transcr_reg_TetR-rel_C_sf"/>
</dbReference>
<evidence type="ECO:0000256" key="3">
    <source>
        <dbReference type="ARBA" id="ARBA00023125"/>
    </source>
</evidence>